<evidence type="ECO:0000313" key="2">
    <source>
        <dbReference type="EMBL" id="TQL61890.1"/>
    </source>
</evidence>
<reference evidence="2 3" key="1">
    <citation type="submission" date="2019-06" db="EMBL/GenBank/DDBJ databases">
        <title>Sequencing the genomes of 1000 actinobacteria strains.</title>
        <authorList>
            <person name="Klenk H.-P."/>
        </authorList>
    </citation>
    <scope>NUCLEOTIDE SEQUENCE [LARGE SCALE GENOMIC DNA]</scope>
    <source>
        <strain evidence="2 3">DSM 18082</strain>
    </source>
</reference>
<dbReference type="RefSeq" id="WP_141789615.1">
    <property type="nucleotide sequence ID" value="NZ_BAAAKX010000012.1"/>
</dbReference>
<accession>A0A542ZNW3</accession>
<name>A0A542ZNW3_9MICO</name>
<organism evidence="2 3">
    <name type="scientific">Oryzihumus leptocrescens</name>
    <dbReference type="NCBI Taxonomy" id="297536"/>
    <lineage>
        <taxon>Bacteria</taxon>
        <taxon>Bacillati</taxon>
        <taxon>Actinomycetota</taxon>
        <taxon>Actinomycetes</taxon>
        <taxon>Micrococcales</taxon>
        <taxon>Intrasporangiaceae</taxon>
        <taxon>Oryzihumus</taxon>
    </lineage>
</organism>
<dbReference type="EMBL" id="VFOQ01000001">
    <property type="protein sequence ID" value="TQL61890.1"/>
    <property type="molecule type" value="Genomic_DNA"/>
</dbReference>
<dbReference type="OrthoDB" id="4705329at2"/>
<evidence type="ECO:0000256" key="1">
    <source>
        <dbReference type="SAM" id="Coils"/>
    </source>
</evidence>
<evidence type="ECO:0000313" key="3">
    <source>
        <dbReference type="Proteomes" id="UP000319514"/>
    </source>
</evidence>
<dbReference type="AlphaFoldDB" id="A0A542ZNW3"/>
<gene>
    <name evidence="2" type="ORF">FB474_3311</name>
</gene>
<keyword evidence="3" id="KW-1185">Reference proteome</keyword>
<protein>
    <submittedName>
        <fullName evidence="2">Uncharacterized protein</fullName>
    </submittedName>
</protein>
<sequence>MATDTAQQSAARFSRVSNGYDPAEVNTYVAALRDSSQVAQLSATLLERAHTVADWTVARSLQTAEATRTASEAKAASVVQEAEQRAAEIVAAAEDAATARTGAADREVAALEEQLRRLSKLRDEQADELLDVSQALVAAASRVRARTGQEAPAE</sequence>
<comment type="caution">
    <text evidence="2">The sequence shown here is derived from an EMBL/GenBank/DDBJ whole genome shotgun (WGS) entry which is preliminary data.</text>
</comment>
<keyword evidence="1" id="KW-0175">Coiled coil</keyword>
<proteinExistence type="predicted"/>
<feature type="coiled-coil region" evidence="1">
    <location>
        <begin position="79"/>
        <end position="128"/>
    </location>
</feature>
<dbReference type="Proteomes" id="UP000319514">
    <property type="component" value="Unassembled WGS sequence"/>
</dbReference>